<dbReference type="SUPFAM" id="SSF56784">
    <property type="entry name" value="HAD-like"/>
    <property type="match status" value="1"/>
</dbReference>
<dbReference type="InterPro" id="IPR006439">
    <property type="entry name" value="HAD-SF_hydro_IA"/>
</dbReference>
<dbReference type="CDD" id="cd02603">
    <property type="entry name" value="HAD_sEH-N_like"/>
    <property type="match status" value="1"/>
</dbReference>
<dbReference type="SFLD" id="SFLDG01129">
    <property type="entry name" value="C1.5:_HAD__Beta-PGM__Phosphata"/>
    <property type="match status" value="1"/>
</dbReference>
<organism evidence="1 2">
    <name type="scientific">Actinoallomurus iriomotensis</name>
    <dbReference type="NCBI Taxonomy" id="478107"/>
    <lineage>
        <taxon>Bacteria</taxon>
        <taxon>Bacillati</taxon>
        <taxon>Actinomycetota</taxon>
        <taxon>Actinomycetes</taxon>
        <taxon>Streptosporangiales</taxon>
        <taxon>Thermomonosporaceae</taxon>
        <taxon>Actinoallomurus</taxon>
    </lineage>
</organism>
<gene>
    <name evidence="1" type="ORF">Airi01_007780</name>
</gene>
<evidence type="ECO:0000313" key="1">
    <source>
        <dbReference type="EMBL" id="GLY72511.1"/>
    </source>
</evidence>
<proteinExistence type="predicted"/>
<dbReference type="InterPro" id="IPR036412">
    <property type="entry name" value="HAD-like_sf"/>
</dbReference>
<dbReference type="PANTHER" id="PTHR43611:SF3">
    <property type="entry name" value="FLAVIN MONONUCLEOTIDE HYDROLASE 1, CHLOROPLATIC"/>
    <property type="match status" value="1"/>
</dbReference>
<accession>A0A9W6RAU4</accession>
<dbReference type="Pfam" id="PF00702">
    <property type="entry name" value="Hydrolase"/>
    <property type="match status" value="1"/>
</dbReference>
<comment type="caution">
    <text evidence="1">The sequence shown here is derived from an EMBL/GenBank/DDBJ whole genome shotgun (WGS) entry which is preliminary data.</text>
</comment>
<dbReference type="RefSeq" id="WP_285617572.1">
    <property type="nucleotide sequence ID" value="NZ_BSTJ01000001.1"/>
</dbReference>
<dbReference type="EMBL" id="BSTJ01000001">
    <property type="protein sequence ID" value="GLY72511.1"/>
    <property type="molecule type" value="Genomic_DNA"/>
</dbReference>
<sequence>MARAIVFDLFGVIASTQTPEDIRAIERTAGVEAGPFWEAYWALRKPYDAGQPAGEYWAAVADRLGVRFTDTTVRALVEADMKSWTNVDAVMVGLVAELAARGRTLGLLSNIVADLVPIFEARHGDWLRHFTTLAYSCELGVAKPDRRAYELVAERLGVAPHECLFIDDNETNVLAARELGMRAEVFRAPDQVRALVAD</sequence>
<name>A0A9W6RAU4_9ACTN</name>
<dbReference type="SFLD" id="SFLDS00003">
    <property type="entry name" value="Haloacid_Dehalogenase"/>
    <property type="match status" value="1"/>
</dbReference>
<dbReference type="NCBIfam" id="TIGR01509">
    <property type="entry name" value="HAD-SF-IA-v3"/>
    <property type="match status" value="1"/>
</dbReference>
<dbReference type="PANTHER" id="PTHR43611">
    <property type="entry name" value="ALPHA-D-GLUCOSE 1-PHOSPHATE PHOSPHATASE"/>
    <property type="match status" value="1"/>
</dbReference>
<protein>
    <submittedName>
        <fullName evidence="1">Haloacid dehalogenase</fullName>
    </submittedName>
</protein>
<evidence type="ECO:0000313" key="2">
    <source>
        <dbReference type="Proteomes" id="UP001165135"/>
    </source>
</evidence>
<dbReference type="Gene3D" id="3.40.50.1000">
    <property type="entry name" value="HAD superfamily/HAD-like"/>
    <property type="match status" value="1"/>
</dbReference>
<reference evidence="1" key="1">
    <citation type="submission" date="2023-03" db="EMBL/GenBank/DDBJ databases">
        <title>Actinoallomurus iriomotensis NBRC 103681.</title>
        <authorList>
            <person name="Ichikawa N."/>
            <person name="Sato H."/>
            <person name="Tonouchi N."/>
        </authorList>
    </citation>
    <scope>NUCLEOTIDE SEQUENCE</scope>
    <source>
        <strain evidence="1">NBRC 103681</strain>
    </source>
</reference>
<dbReference type="InterPro" id="IPR023214">
    <property type="entry name" value="HAD_sf"/>
</dbReference>
<dbReference type="Proteomes" id="UP001165135">
    <property type="component" value="Unassembled WGS sequence"/>
</dbReference>
<dbReference type="AlphaFoldDB" id="A0A9W6RAU4"/>